<dbReference type="AlphaFoldDB" id="A0A242KB68"/>
<dbReference type="Proteomes" id="UP000195141">
    <property type="component" value="Chromosome"/>
</dbReference>
<dbReference type="SUPFAM" id="SSF52540">
    <property type="entry name" value="P-loop containing nucleoside triphosphate hydrolases"/>
    <property type="match status" value="1"/>
</dbReference>
<dbReference type="PROSITE" id="PS50893">
    <property type="entry name" value="ABC_TRANSPORTER_2"/>
    <property type="match status" value="1"/>
</dbReference>
<accession>A0A242KB68</accession>
<reference evidence="5" key="3">
    <citation type="submission" date="2024-03" db="EMBL/GenBank/DDBJ databases">
        <title>The Genome Sequence of Enterococcus sp. DIV0242b.</title>
        <authorList>
            <consortium name="The Broad Institute Genomics Platform"/>
            <consortium name="The Broad Institute Microbial Omics Core"/>
            <consortium name="The Broad Institute Genomic Center for Infectious Diseases"/>
            <person name="Earl A."/>
            <person name="Manson A."/>
            <person name="Gilmore M."/>
            <person name="Schwartman J."/>
            <person name="Shea T."/>
            <person name="Abouelleil A."/>
            <person name="Cao P."/>
            <person name="Chapman S."/>
            <person name="Cusick C."/>
            <person name="Young S."/>
            <person name="Neafsey D."/>
            <person name="Nusbaum C."/>
            <person name="Birren B."/>
        </authorList>
    </citation>
    <scope>NUCLEOTIDE SEQUENCE</scope>
    <source>
        <strain evidence="5">9E7_DIV0242</strain>
    </source>
</reference>
<keyword evidence="1" id="KW-0547">Nucleotide-binding</keyword>
<evidence type="ECO:0000256" key="1">
    <source>
        <dbReference type="ARBA" id="ARBA00022741"/>
    </source>
</evidence>
<proteinExistence type="predicted"/>
<evidence type="ECO:0000256" key="2">
    <source>
        <dbReference type="ARBA" id="ARBA00022840"/>
    </source>
</evidence>
<gene>
    <name evidence="5" type="ORF">A5888_000084</name>
    <name evidence="4" type="ORF">A5888_000133</name>
</gene>
<dbReference type="PANTHER" id="PTHR43158:SF1">
    <property type="entry name" value="ABC TRANSPORTER, ATP-BINDING PROTEIN"/>
    <property type="match status" value="1"/>
</dbReference>
<evidence type="ECO:0000259" key="3">
    <source>
        <dbReference type="PROSITE" id="PS50893"/>
    </source>
</evidence>
<keyword evidence="6" id="KW-1185">Reference proteome</keyword>
<feature type="domain" description="ABC transporter" evidence="3">
    <location>
        <begin position="4"/>
        <end position="226"/>
    </location>
</feature>
<reference evidence="5" key="2">
    <citation type="submission" date="2017-05" db="EMBL/GenBank/DDBJ databases">
        <authorList>
            <consortium name="The Broad Institute Genomics Platform"/>
            <consortium name="The Broad Institute Genomic Center for Infectious Diseases"/>
            <person name="Earl A."/>
            <person name="Manson A."/>
            <person name="Schwartman J."/>
            <person name="Gilmore M."/>
            <person name="Abouelleil A."/>
            <person name="Cao P."/>
            <person name="Chapman S."/>
            <person name="Cusick C."/>
            <person name="Shea T."/>
            <person name="Young S."/>
            <person name="Neafsey D."/>
            <person name="Nusbaum C."/>
            <person name="Birren B."/>
        </authorList>
    </citation>
    <scope>NUCLEOTIDE SEQUENCE</scope>
    <source>
        <strain evidence="5">9E7_DIV0242</strain>
    </source>
</reference>
<evidence type="ECO:0000313" key="5">
    <source>
        <dbReference type="EMBL" id="WYJ88365.1"/>
    </source>
</evidence>
<dbReference type="InterPro" id="IPR003439">
    <property type="entry name" value="ABC_transporter-like_ATP-bd"/>
</dbReference>
<dbReference type="GO" id="GO:0016887">
    <property type="term" value="F:ATP hydrolysis activity"/>
    <property type="evidence" value="ECO:0007669"/>
    <property type="project" value="InterPro"/>
</dbReference>
<dbReference type="SMART" id="SM00382">
    <property type="entry name" value="AAA"/>
    <property type="match status" value="1"/>
</dbReference>
<keyword evidence="2 5" id="KW-0067">ATP-binding</keyword>
<dbReference type="Gene3D" id="3.40.50.300">
    <property type="entry name" value="P-loop containing nucleotide triphosphate hydrolases"/>
    <property type="match status" value="1"/>
</dbReference>
<name>A0A242KB68_9ENTE</name>
<dbReference type="OrthoDB" id="9804819at2"/>
<evidence type="ECO:0000313" key="4">
    <source>
        <dbReference type="EMBL" id="OTP18319.1"/>
    </source>
</evidence>
<dbReference type="InterPro" id="IPR003593">
    <property type="entry name" value="AAA+_ATPase"/>
</dbReference>
<dbReference type="GO" id="GO:0005524">
    <property type="term" value="F:ATP binding"/>
    <property type="evidence" value="ECO:0007669"/>
    <property type="project" value="UniProtKB-KW"/>
</dbReference>
<dbReference type="InterPro" id="IPR027417">
    <property type="entry name" value="P-loop_NTPase"/>
</dbReference>
<dbReference type="PANTHER" id="PTHR43158">
    <property type="entry name" value="SKFA PEPTIDE EXPORT ATP-BINDING PROTEIN SKFE"/>
    <property type="match status" value="1"/>
</dbReference>
<dbReference type="EMBL" id="CP147247">
    <property type="protein sequence ID" value="WYJ88365.1"/>
    <property type="molecule type" value="Genomic_DNA"/>
</dbReference>
<dbReference type="RefSeq" id="WP_086347321.1">
    <property type="nucleotide sequence ID" value="NZ_CP147247.1"/>
</dbReference>
<dbReference type="Pfam" id="PF00005">
    <property type="entry name" value="ABC_tran"/>
    <property type="match status" value="1"/>
</dbReference>
<sequence length="231" mass="26531">MSFVEVKNLDYKKGGKKIFSNLNFSLDRGRIIALLGENGSGKTTIMRLLSGLALNWKGQMTIDGLPINHGTKSKVSYLVDLNDFPKDFTIEKVLSFYHQFYEDFSLERAAELLDFMELEKKMKLKVLSLGQKGKVSLAVALARKTAVYLLDEPLNGIDLLTRERIIQSLLRWFEEDSLILITTHQLAEIETIVDEVLILKNREIVLHQELESLRETREIGLEELYREELAK</sequence>
<evidence type="ECO:0000313" key="6">
    <source>
        <dbReference type="Proteomes" id="UP000195141"/>
    </source>
</evidence>
<dbReference type="CDD" id="cd03230">
    <property type="entry name" value="ABC_DR_subfamily_A"/>
    <property type="match status" value="1"/>
</dbReference>
<organism evidence="4">
    <name type="scientific">Candidatus Enterococcus clewellii</name>
    <dbReference type="NCBI Taxonomy" id="1834193"/>
    <lineage>
        <taxon>Bacteria</taxon>
        <taxon>Bacillati</taxon>
        <taxon>Bacillota</taxon>
        <taxon>Bacilli</taxon>
        <taxon>Lactobacillales</taxon>
        <taxon>Enterococcaceae</taxon>
        <taxon>Enterococcus</taxon>
    </lineage>
</organism>
<dbReference type="EMBL" id="NGMM01000001">
    <property type="protein sequence ID" value="OTP18319.1"/>
    <property type="molecule type" value="Genomic_DNA"/>
</dbReference>
<reference evidence="4" key="1">
    <citation type="submission" date="2017-05" db="EMBL/GenBank/DDBJ databases">
        <title>The Genome Sequence of Enterococcus sp. 9E7_DIV0242.</title>
        <authorList>
            <consortium name="The Broad Institute Genomics Platform"/>
            <consortium name="The Broad Institute Genomic Center for Infectious Diseases"/>
            <person name="Earl A."/>
            <person name="Manson A."/>
            <person name="Schwartman J."/>
            <person name="Gilmore M."/>
            <person name="Abouelleil A."/>
            <person name="Cao P."/>
            <person name="Chapman S."/>
            <person name="Cusick C."/>
            <person name="Shea T."/>
            <person name="Young S."/>
            <person name="Neafsey D."/>
            <person name="Nusbaum C."/>
            <person name="Birren B."/>
        </authorList>
    </citation>
    <scope>NUCLEOTIDE SEQUENCE [LARGE SCALE GENOMIC DNA]</scope>
    <source>
        <strain evidence="4">9E7_DIV0242</strain>
    </source>
</reference>
<protein>
    <submittedName>
        <fullName evidence="5">ABC-2 type transport system ATP-binding protein</fullName>
    </submittedName>
</protein>